<dbReference type="PROSITE" id="PS00022">
    <property type="entry name" value="EGF_1"/>
    <property type="match status" value="1"/>
</dbReference>
<dbReference type="FunFam" id="2.10.25.10:FF:001107">
    <property type="entry name" value="Uncharacterized protein"/>
    <property type="match status" value="1"/>
</dbReference>
<dbReference type="Gene3D" id="2.10.25.10">
    <property type="entry name" value="Laminin"/>
    <property type="match status" value="1"/>
</dbReference>
<dbReference type="Pfam" id="PF00008">
    <property type="entry name" value="EGF"/>
    <property type="match status" value="1"/>
</dbReference>
<dbReference type="InterPro" id="IPR001881">
    <property type="entry name" value="EGF-like_Ca-bd_dom"/>
</dbReference>
<dbReference type="GO" id="GO:0007219">
    <property type="term" value="P:Notch signaling pathway"/>
    <property type="evidence" value="ECO:0007669"/>
    <property type="project" value="TreeGrafter"/>
</dbReference>
<keyword evidence="8" id="KW-1185">Reference proteome</keyword>
<dbReference type="InterPro" id="IPR037252">
    <property type="entry name" value="Mib_Herc2_sf"/>
</dbReference>
<dbReference type="GO" id="GO:0005112">
    <property type="term" value="F:Notch binding"/>
    <property type="evidence" value="ECO:0007669"/>
    <property type="project" value="TreeGrafter"/>
</dbReference>
<gene>
    <name evidence="7" type="primary">SNED1</name>
    <name evidence="7" type="ORF">BLAG_LOCUS12784</name>
</gene>
<dbReference type="InterPro" id="IPR000742">
    <property type="entry name" value="EGF"/>
</dbReference>
<evidence type="ECO:0000259" key="6">
    <source>
        <dbReference type="PROSITE" id="PS50026"/>
    </source>
</evidence>
<dbReference type="CDD" id="cd00054">
    <property type="entry name" value="EGF_CA"/>
    <property type="match status" value="1"/>
</dbReference>
<evidence type="ECO:0000256" key="2">
    <source>
        <dbReference type="ARBA" id="ARBA00022737"/>
    </source>
</evidence>
<feature type="signal peptide" evidence="5">
    <location>
        <begin position="1"/>
        <end position="27"/>
    </location>
</feature>
<evidence type="ECO:0000313" key="8">
    <source>
        <dbReference type="Proteomes" id="UP000838412"/>
    </source>
</evidence>
<dbReference type="PROSITE" id="PS01186">
    <property type="entry name" value="EGF_2"/>
    <property type="match status" value="1"/>
</dbReference>
<dbReference type="PANTHER" id="PTHR12916:SF9">
    <property type="entry name" value="NEUROGENIC LOCUS NOTCH HOMOLOG PROTEIN 1-RELATED"/>
    <property type="match status" value="1"/>
</dbReference>
<dbReference type="Gene3D" id="2.30.30.40">
    <property type="entry name" value="SH3 Domains"/>
    <property type="match status" value="1"/>
</dbReference>
<dbReference type="SMART" id="SM00179">
    <property type="entry name" value="EGF_CA"/>
    <property type="match status" value="2"/>
</dbReference>
<protein>
    <submittedName>
        <fullName evidence="7">SNED1 protein</fullName>
    </submittedName>
</protein>
<name>A0A8J9ZGQ8_BRALA</name>
<dbReference type="GO" id="GO:0004842">
    <property type="term" value="F:ubiquitin-protein transferase activity"/>
    <property type="evidence" value="ECO:0007669"/>
    <property type="project" value="InterPro"/>
</dbReference>
<dbReference type="AlphaFoldDB" id="A0A8J9ZGQ8"/>
<proteinExistence type="predicted"/>
<dbReference type="EMBL" id="OV696687">
    <property type="protein sequence ID" value="CAH1252798.1"/>
    <property type="molecule type" value="Genomic_DNA"/>
</dbReference>
<organism evidence="7 8">
    <name type="scientific">Branchiostoma lanceolatum</name>
    <name type="common">Common lancelet</name>
    <name type="synonym">Amphioxus lanceolatum</name>
    <dbReference type="NCBI Taxonomy" id="7740"/>
    <lineage>
        <taxon>Eukaryota</taxon>
        <taxon>Metazoa</taxon>
        <taxon>Chordata</taxon>
        <taxon>Cephalochordata</taxon>
        <taxon>Leptocardii</taxon>
        <taxon>Amphioxiformes</taxon>
        <taxon>Branchiostomatidae</taxon>
        <taxon>Branchiostoma</taxon>
    </lineage>
</organism>
<feature type="chain" id="PRO_5035425319" evidence="5">
    <location>
        <begin position="28"/>
        <end position="427"/>
    </location>
</feature>
<keyword evidence="2" id="KW-0677">Repeat</keyword>
<feature type="disulfide bond" evidence="4">
    <location>
        <begin position="350"/>
        <end position="359"/>
    </location>
</feature>
<keyword evidence="1 4" id="KW-0245">EGF-like domain</keyword>
<evidence type="ECO:0000256" key="4">
    <source>
        <dbReference type="PROSITE-ProRule" id="PRU00076"/>
    </source>
</evidence>
<dbReference type="Proteomes" id="UP000838412">
    <property type="component" value="Chromosome 2"/>
</dbReference>
<dbReference type="GO" id="GO:0005509">
    <property type="term" value="F:calcium ion binding"/>
    <property type="evidence" value="ECO:0007669"/>
    <property type="project" value="InterPro"/>
</dbReference>
<dbReference type="PROSITE" id="PS01187">
    <property type="entry name" value="EGF_CA"/>
    <property type="match status" value="1"/>
</dbReference>
<feature type="domain" description="EGF-like" evidence="6">
    <location>
        <begin position="324"/>
        <end position="360"/>
    </location>
</feature>
<evidence type="ECO:0000256" key="3">
    <source>
        <dbReference type="ARBA" id="ARBA00023157"/>
    </source>
</evidence>
<sequence>MPLTPPFARIMFFTATLVLCCLCSVQAVRPTASCQELADMMETGVLVERGFSWRWNDQGSGFKGNVLRTVSNGWWPVEWHDADRNSYSYRMGRQNRYDLFPTNLGCRPEANQSIAFEPSDICCTAECGHIIMYGSSMEQVSRMTTYTLTRQDHEGRPVYASDTGPDFLYYHGSTSKWMVGPSIGAPKGVGLSVSDSALSPDRIQATWSHYSNNQWILNSDIQAKCTECRQITISGSTQTPCMSYTLTDQIHEGRPVYDSDTTTDVLYFYGPQSSWTVGPAVGSSVASMSVVDSHLYPDQINGGWVIRDGSQSVTFSKVVATCTDIDECASSPCQNGGACTDLHNSYSCTCAVGWEGENCELDKNECATVTCDAGYQCRDFPGFYVCLPQGLQLNRSQTDRSICRPESCAKGWACEAREGGYACLPIQ</sequence>
<comment type="caution">
    <text evidence="4">Lacks conserved residue(s) required for the propagation of feature annotation.</text>
</comment>
<accession>A0A8J9ZGQ8</accession>
<evidence type="ECO:0000313" key="7">
    <source>
        <dbReference type="EMBL" id="CAH1252798.1"/>
    </source>
</evidence>
<dbReference type="PRINTS" id="PR00010">
    <property type="entry name" value="EGFBLOOD"/>
</dbReference>
<dbReference type="SUPFAM" id="SSF57196">
    <property type="entry name" value="EGF/Laminin"/>
    <property type="match status" value="1"/>
</dbReference>
<dbReference type="OrthoDB" id="7726766at2759"/>
<dbReference type="InterPro" id="IPR000152">
    <property type="entry name" value="EGF-type_Asp/Asn_hydroxyl_site"/>
</dbReference>
<dbReference type="SMART" id="SM00181">
    <property type="entry name" value="EGF"/>
    <property type="match status" value="1"/>
</dbReference>
<evidence type="ECO:0000256" key="5">
    <source>
        <dbReference type="SAM" id="SignalP"/>
    </source>
</evidence>
<evidence type="ECO:0000256" key="1">
    <source>
        <dbReference type="ARBA" id="ARBA00022536"/>
    </source>
</evidence>
<keyword evidence="3 4" id="KW-1015">Disulfide bond</keyword>
<reference evidence="7" key="1">
    <citation type="submission" date="2022-01" db="EMBL/GenBank/DDBJ databases">
        <authorList>
            <person name="Braso-Vives M."/>
        </authorList>
    </citation>
    <scope>NUCLEOTIDE SEQUENCE</scope>
</reference>
<keyword evidence="5" id="KW-0732">Signal</keyword>
<dbReference type="InterPro" id="IPR018097">
    <property type="entry name" value="EGF_Ca-bd_CS"/>
</dbReference>
<dbReference type="PROSITE" id="PS50026">
    <property type="entry name" value="EGF_3"/>
    <property type="match status" value="1"/>
</dbReference>
<dbReference type="PROSITE" id="PS00010">
    <property type="entry name" value="ASX_HYDROXYL"/>
    <property type="match status" value="1"/>
</dbReference>
<dbReference type="SUPFAM" id="SSF159034">
    <property type="entry name" value="Mib/herc2 domain-like"/>
    <property type="match status" value="1"/>
</dbReference>
<dbReference type="PANTHER" id="PTHR12916">
    <property type="entry name" value="CYTOCHROME C OXIDASE POLYPEPTIDE VIC-2"/>
    <property type="match status" value="1"/>
</dbReference>